<comment type="similarity">
    <text evidence="1">Belongs to the membrane fusion protein (MFP) (TC 8.A.1) family.</text>
</comment>
<dbReference type="GO" id="GO:0030288">
    <property type="term" value="C:outer membrane-bounded periplasmic space"/>
    <property type="evidence" value="ECO:0007669"/>
    <property type="project" value="TreeGrafter"/>
</dbReference>
<reference evidence="8 9" key="1">
    <citation type="submission" date="2019-05" db="EMBL/GenBank/DDBJ databases">
        <title>Draft Genome of Bradyrhizobium elkanii strain SEMIA 938, Used in Commercial Inoculants for Lupinus spp. in Brazil.</title>
        <authorList>
            <person name="Hungria M."/>
            <person name="Delamuta J.R.M."/>
            <person name="Ribeiro R.A."/>
            <person name="Nogueira M.A."/>
        </authorList>
    </citation>
    <scope>NUCLEOTIDE SEQUENCE [LARGE SCALE GENOMIC DNA]</scope>
    <source>
        <strain evidence="8 9">Semia 938</strain>
    </source>
</reference>
<dbReference type="SUPFAM" id="SSF111369">
    <property type="entry name" value="HlyD-like secretion proteins"/>
    <property type="match status" value="1"/>
</dbReference>
<proteinExistence type="inferred from homology"/>
<keyword evidence="3" id="KW-0732">Signal</keyword>
<comment type="caution">
    <text evidence="8">The sequence shown here is derived from an EMBL/GenBank/DDBJ whole genome shotgun (WGS) entry which is preliminary data.</text>
</comment>
<dbReference type="GO" id="GO:0016020">
    <property type="term" value="C:membrane"/>
    <property type="evidence" value="ECO:0007669"/>
    <property type="project" value="InterPro"/>
</dbReference>
<dbReference type="PANTHER" id="PTHR30097:SF15">
    <property type="entry name" value="CATION EFFLUX SYSTEM PROTEIN CUSB"/>
    <property type="match status" value="1"/>
</dbReference>
<dbReference type="AlphaFoldDB" id="A0A4U6RWT1"/>
<evidence type="ECO:0000313" key="9">
    <source>
        <dbReference type="Proteomes" id="UP000305095"/>
    </source>
</evidence>
<evidence type="ECO:0000259" key="5">
    <source>
        <dbReference type="Pfam" id="PF25919"/>
    </source>
</evidence>
<dbReference type="EMBL" id="SZZP01000012">
    <property type="protein sequence ID" value="TKV79614.1"/>
    <property type="molecule type" value="Genomic_DNA"/>
</dbReference>
<feature type="domain" description="CusB-like beta-barrel" evidence="6">
    <location>
        <begin position="312"/>
        <end position="385"/>
    </location>
</feature>
<dbReference type="RefSeq" id="WP_137479905.1">
    <property type="nucleotide sequence ID" value="NZ_SZZP01000012.1"/>
</dbReference>
<dbReference type="GO" id="GO:0046914">
    <property type="term" value="F:transition metal ion binding"/>
    <property type="evidence" value="ECO:0007669"/>
    <property type="project" value="TreeGrafter"/>
</dbReference>
<dbReference type="FunFam" id="2.40.420.20:FF:000003">
    <property type="entry name" value="Cation efflux system protein cusB"/>
    <property type="match status" value="1"/>
</dbReference>
<dbReference type="FunFam" id="2.40.30.170:FF:000010">
    <property type="entry name" value="Efflux RND transporter periplasmic adaptor subunit"/>
    <property type="match status" value="1"/>
</dbReference>
<sequence length="485" mass="51857">MSRRAIGPLTWAGAAAAIAAAAGAAWIGRDLPPRPVTAAIVSAARAAETAAPIYYRDPEGKSLYSATPKKTPDGRDYLPVFADDEAAAGEPGRSAEVSAPAAKGERKVKYYRNPMGLPDTSPVPKKDSMGMDYIAVYDGDDSDDGSITLSPGRIQRSGVKSEAAQMRRIRTLVRAPGTIQLDERRVSVIAMRAESYVQKIADVTTGSRVTKGQPLMEIYSPAISSAAAEYVATITSKATASIEPYGRGSKQRLTNLDVPEPVIAEMEKSRTVPIAIQWLSPRDGIVLQRAAIEGMRAQPGDVLFRIADVSVVWALVDVAERDLGNIVVRQKVTVRARSYPGRSFAGQISVIYPQVNKETRTARVRIELQNADLALLPDMYVDSEIDTGGAAPVLTVADNSILDTGSRQSVLIDRGNGRFEPREVKLGRRGEGYVEIRDGLAEGDAVVTSATFLIDAESNLKAAIKGFAEAGAAQTGEGDKTGDRR</sequence>
<evidence type="ECO:0000313" key="8">
    <source>
        <dbReference type="EMBL" id="TKV79614.1"/>
    </source>
</evidence>
<evidence type="ECO:0000256" key="4">
    <source>
        <dbReference type="ARBA" id="ARBA00023065"/>
    </source>
</evidence>
<keyword evidence="2" id="KW-0813">Transport</keyword>
<feature type="domain" description="CusB-like barrel-sandwich hybrid" evidence="5">
    <location>
        <begin position="186"/>
        <end position="307"/>
    </location>
</feature>
<dbReference type="NCBIfam" id="TIGR01730">
    <property type="entry name" value="RND_mfp"/>
    <property type="match status" value="1"/>
</dbReference>
<dbReference type="GO" id="GO:0022857">
    <property type="term" value="F:transmembrane transporter activity"/>
    <property type="evidence" value="ECO:0007669"/>
    <property type="project" value="InterPro"/>
</dbReference>
<dbReference type="Pfam" id="PF25954">
    <property type="entry name" value="Beta-barrel_RND_2"/>
    <property type="match status" value="1"/>
</dbReference>
<dbReference type="InterPro" id="IPR058792">
    <property type="entry name" value="Beta-barrel_RND_2"/>
</dbReference>
<dbReference type="Gene3D" id="2.40.30.170">
    <property type="match status" value="1"/>
</dbReference>
<organism evidence="8 9">
    <name type="scientific">Bradyrhizobium elkanii</name>
    <dbReference type="NCBI Taxonomy" id="29448"/>
    <lineage>
        <taxon>Bacteria</taxon>
        <taxon>Pseudomonadati</taxon>
        <taxon>Pseudomonadota</taxon>
        <taxon>Alphaproteobacteria</taxon>
        <taxon>Hyphomicrobiales</taxon>
        <taxon>Nitrobacteraceae</taxon>
        <taxon>Bradyrhizobium</taxon>
    </lineage>
</organism>
<keyword evidence="4" id="KW-0406">Ion transport</keyword>
<evidence type="ECO:0000256" key="1">
    <source>
        <dbReference type="ARBA" id="ARBA00009477"/>
    </source>
</evidence>
<dbReference type="Pfam" id="PF25975">
    <property type="entry name" value="CzcB_C"/>
    <property type="match status" value="1"/>
</dbReference>
<dbReference type="InterPro" id="IPR058649">
    <property type="entry name" value="CzcB_C"/>
</dbReference>
<gene>
    <name evidence="8" type="ORF">FDV58_20855</name>
</gene>
<dbReference type="GO" id="GO:0060003">
    <property type="term" value="P:copper ion export"/>
    <property type="evidence" value="ECO:0007669"/>
    <property type="project" value="TreeGrafter"/>
</dbReference>
<dbReference type="Pfam" id="PF25919">
    <property type="entry name" value="BSH_CusB"/>
    <property type="match status" value="1"/>
</dbReference>
<evidence type="ECO:0000256" key="2">
    <source>
        <dbReference type="ARBA" id="ARBA00022448"/>
    </source>
</evidence>
<protein>
    <submittedName>
        <fullName evidence="8">Efflux RND transporter periplasmic adaptor subunit</fullName>
    </submittedName>
</protein>
<feature type="domain" description="CzcB-like C-terminal circularly permuted SH3-like" evidence="7">
    <location>
        <begin position="395"/>
        <end position="454"/>
    </location>
</feature>
<dbReference type="InterPro" id="IPR058790">
    <property type="entry name" value="BSH_CusB"/>
</dbReference>
<dbReference type="Gene3D" id="2.40.420.20">
    <property type="match status" value="1"/>
</dbReference>
<evidence type="ECO:0000256" key="3">
    <source>
        <dbReference type="ARBA" id="ARBA00022729"/>
    </source>
</evidence>
<dbReference type="Proteomes" id="UP000305095">
    <property type="component" value="Unassembled WGS sequence"/>
</dbReference>
<evidence type="ECO:0000259" key="6">
    <source>
        <dbReference type="Pfam" id="PF25954"/>
    </source>
</evidence>
<accession>A0A4U6RWT1</accession>
<evidence type="ECO:0000259" key="7">
    <source>
        <dbReference type="Pfam" id="PF25975"/>
    </source>
</evidence>
<dbReference type="GO" id="GO:0015679">
    <property type="term" value="P:plasma membrane copper ion transport"/>
    <property type="evidence" value="ECO:0007669"/>
    <property type="project" value="TreeGrafter"/>
</dbReference>
<dbReference type="InterPro" id="IPR006143">
    <property type="entry name" value="RND_pump_MFP"/>
</dbReference>
<name>A0A4U6RWT1_BRAEL</name>
<dbReference type="InterPro" id="IPR051909">
    <property type="entry name" value="MFP_Cation_Efflux"/>
</dbReference>
<dbReference type="PANTHER" id="PTHR30097">
    <property type="entry name" value="CATION EFFLUX SYSTEM PROTEIN CUSB"/>
    <property type="match status" value="1"/>
</dbReference>